<comment type="caution">
    <text evidence="1">The sequence shown here is derived from an EMBL/GenBank/DDBJ whole genome shotgun (WGS) entry which is preliminary data.</text>
</comment>
<dbReference type="STRING" id="1125725.HMPREF1325_2675"/>
<evidence type="ECO:0000313" key="4">
    <source>
        <dbReference type="Proteomes" id="UP000016646"/>
    </source>
</evidence>
<dbReference type="RefSeq" id="WP_021330710.1">
    <property type="nucleotide sequence ID" value="NZ_AUZJ01000043.1"/>
</dbReference>
<evidence type="ECO:0000313" key="3">
    <source>
        <dbReference type="Proteomes" id="UP000016412"/>
    </source>
</evidence>
<gene>
    <name evidence="2" type="ORF">HMPREF0860_0461</name>
    <name evidence="1" type="ORF">HMPREF1325_2675</name>
</gene>
<accession>U1FLL3</accession>
<dbReference type="OrthoDB" id="1820112at2"/>
<evidence type="ECO:0000313" key="1">
    <source>
        <dbReference type="EMBL" id="ERF60311.1"/>
    </source>
</evidence>
<protein>
    <submittedName>
        <fullName evidence="1">Uncharacterized protein</fullName>
    </submittedName>
</protein>
<dbReference type="EMBL" id="AVQI01000084">
    <property type="protein sequence ID" value="ERJ97651.1"/>
    <property type="molecule type" value="Genomic_DNA"/>
</dbReference>
<dbReference type="eggNOG" id="ENOG502Z7JP">
    <property type="taxonomic scope" value="Bacteria"/>
</dbReference>
<reference evidence="3 4" key="1">
    <citation type="submission" date="2013-08" db="EMBL/GenBank/DDBJ databases">
        <authorList>
            <person name="Durkin A.S."/>
            <person name="Haft D.R."/>
            <person name="McCorrison J."/>
            <person name="Torralba M."/>
            <person name="Gillis M."/>
            <person name="Haft D.H."/>
            <person name="Methe B."/>
            <person name="Sutton G."/>
            <person name="Nelson K.E."/>
        </authorList>
    </citation>
    <scope>NUCLEOTIDE SEQUENCE [LARGE SCALE GENOMIC DNA]</scope>
    <source>
        <strain evidence="2 4">ATCC 35536</strain>
        <strain evidence="1 3">VPI DR56BR1116</strain>
    </source>
</reference>
<dbReference type="PATRIC" id="fig|1125725.3.peg.1849"/>
<dbReference type="Proteomes" id="UP000016412">
    <property type="component" value="Unassembled WGS sequence"/>
</dbReference>
<dbReference type="AlphaFoldDB" id="U1FLL3"/>
<keyword evidence="4" id="KW-1185">Reference proteome</keyword>
<dbReference type="EMBL" id="AUZJ01000043">
    <property type="protein sequence ID" value="ERF60311.1"/>
    <property type="molecule type" value="Genomic_DNA"/>
</dbReference>
<dbReference type="Proteomes" id="UP000016646">
    <property type="component" value="Unassembled WGS sequence"/>
</dbReference>
<name>U1FLL3_TRESO</name>
<evidence type="ECO:0000313" key="2">
    <source>
        <dbReference type="EMBL" id="ERJ97651.1"/>
    </source>
</evidence>
<sequence length="389" mass="43276">MTAPKKIINFSRWKPHSSLKKNGVVWTRYIFTGIDSVSGAEQLFFVEWEMLNAGLSPDESVLGFKPRTAISEDDLQYALAGTEAAFNLRSESIVTPSYVAVRAGTFGVKPKQICSYYALKDVTGGFRLSPITVGNCSFGEEKISGSLSRTTKERAARPEYFCDAGEISWDLRCEIRKQFSAGYKKSSERWIPVGARTAFSGSITLDGREFSVLPKKSYGYIDVHFLRTFPAPYFHISSSNLTSRISGKALFDSSFTVQGIFEDSLALALEFENTDIALEAKKRSASEKILWDCTEMPADEEGERLHWSVSADTKKWVIDIDIVCHTSKLFVRNIELPEGNRKVLKLLAGGSGTGEIKLYRRIGKSLEIIEDAHVAFALCEFGQAEDGEI</sequence>
<organism evidence="1 3">
    <name type="scientific">Treponema socranskii subsp. socranskii VPI DR56BR1116 = ATCC 35536</name>
    <dbReference type="NCBI Taxonomy" id="1125725"/>
    <lineage>
        <taxon>Bacteria</taxon>
        <taxon>Pseudomonadati</taxon>
        <taxon>Spirochaetota</taxon>
        <taxon>Spirochaetia</taxon>
        <taxon>Spirochaetales</taxon>
        <taxon>Treponemataceae</taxon>
        <taxon>Treponema</taxon>
    </lineage>
</organism>
<proteinExistence type="predicted"/>